<dbReference type="AlphaFoldDB" id="A0A699VID7"/>
<evidence type="ECO:0000256" key="1">
    <source>
        <dbReference type="SAM" id="MobiDB-lite"/>
    </source>
</evidence>
<dbReference type="EMBL" id="BKCJ011457524">
    <property type="protein sequence ID" value="GFD35332.1"/>
    <property type="molecule type" value="Genomic_DNA"/>
</dbReference>
<feature type="region of interest" description="Disordered" evidence="1">
    <location>
        <begin position="1"/>
        <end position="69"/>
    </location>
</feature>
<organism evidence="2">
    <name type="scientific">Tanacetum cinerariifolium</name>
    <name type="common">Dalmatian daisy</name>
    <name type="synonym">Chrysanthemum cinerariifolium</name>
    <dbReference type="NCBI Taxonomy" id="118510"/>
    <lineage>
        <taxon>Eukaryota</taxon>
        <taxon>Viridiplantae</taxon>
        <taxon>Streptophyta</taxon>
        <taxon>Embryophyta</taxon>
        <taxon>Tracheophyta</taxon>
        <taxon>Spermatophyta</taxon>
        <taxon>Magnoliopsida</taxon>
        <taxon>eudicotyledons</taxon>
        <taxon>Gunneridae</taxon>
        <taxon>Pentapetalae</taxon>
        <taxon>asterids</taxon>
        <taxon>campanulids</taxon>
        <taxon>Asterales</taxon>
        <taxon>Asteraceae</taxon>
        <taxon>Asteroideae</taxon>
        <taxon>Anthemideae</taxon>
        <taxon>Anthemidinae</taxon>
        <taxon>Tanacetum</taxon>
    </lineage>
</organism>
<proteinExistence type="predicted"/>
<protein>
    <submittedName>
        <fullName evidence="2">Uncharacterized protein</fullName>
    </submittedName>
</protein>
<evidence type="ECO:0000313" key="2">
    <source>
        <dbReference type="EMBL" id="GFD35332.1"/>
    </source>
</evidence>
<gene>
    <name evidence="2" type="ORF">Tci_907301</name>
</gene>
<sequence>MESVSKQGRKNAKQRPKLDDSARLDADGVECMETKKAVDEGRTSNKNEELNLDVDTRVIAEDKGSGEKG</sequence>
<accession>A0A699VID7</accession>
<name>A0A699VID7_TANCI</name>
<comment type="caution">
    <text evidence="2">The sequence shown here is derived from an EMBL/GenBank/DDBJ whole genome shotgun (WGS) entry which is preliminary data.</text>
</comment>
<reference evidence="2" key="1">
    <citation type="journal article" date="2019" name="Sci. Rep.">
        <title>Draft genome of Tanacetum cinerariifolium, the natural source of mosquito coil.</title>
        <authorList>
            <person name="Yamashiro T."/>
            <person name="Shiraishi A."/>
            <person name="Satake H."/>
            <person name="Nakayama K."/>
        </authorList>
    </citation>
    <scope>NUCLEOTIDE SEQUENCE</scope>
</reference>
<feature type="compositionally biased region" description="Basic and acidic residues" evidence="1">
    <location>
        <begin position="16"/>
        <end position="69"/>
    </location>
</feature>